<proteinExistence type="predicted"/>
<evidence type="ECO:0000313" key="1">
    <source>
        <dbReference type="EMBL" id="TKR77590.1"/>
    </source>
</evidence>
<name>A0A4U5N5C0_STECR</name>
<evidence type="ECO:0000313" key="2">
    <source>
        <dbReference type="Proteomes" id="UP000298663"/>
    </source>
</evidence>
<reference evidence="1 2" key="2">
    <citation type="journal article" date="2019" name="G3 (Bethesda)">
        <title>Hybrid Assembly of the Genome of the Entomopathogenic Nematode Steinernema carpocapsae Identifies the X-Chromosome.</title>
        <authorList>
            <person name="Serra L."/>
            <person name="Macchietto M."/>
            <person name="Macias-Munoz A."/>
            <person name="McGill C.J."/>
            <person name="Rodriguez I.M."/>
            <person name="Rodriguez B."/>
            <person name="Murad R."/>
            <person name="Mortazavi A."/>
        </authorList>
    </citation>
    <scope>NUCLEOTIDE SEQUENCE [LARGE SCALE GENOMIC DNA]</scope>
    <source>
        <strain evidence="1 2">ALL</strain>
    </source>
</reference>
<sequence length="167" mass="17968">MTDSRALSDHCHCAGTFACCLPALSRPSLIIRPAPPGFLPTTLVDAALGLDARSPPATADGRTPRRNPSLRSAIEKPIHKRPPRRPAGACLFQCDYIAAVALQQKNLLRCCVALADELTCRSCGVVVITSASHAEGRRFEPGQDLFLSATFLFAKVHPIRHFPDSGL</sequence>
<dbReference type="OrthoDB" id="5908682at2759"/>
<keyword evidence="2" id="KW-1185">Reference proteome</keyword>
<reference evidence="1 2" key="1">
    <citation type="journal article" date="2015" name="Genome Biol.">
        <title>Comparative genomics of Steinernema reveals deeply conserved gene regulatory networks.</title>
        <authorList>
            <person name="Dillman A.R."/>
            <person name="Macchietto M."/>
            <person name="Porter C.F."/>
            <person name="Rogers A."/>
            <person name="Williams B."/>
            <person name="Antoshechkin I."/>
            <person name="Lee M.M."/>
            <person name="Goodwin Z."/>
            <person name="Lu X."/>
            <person name="Lewis E.E."/>
            <person name="Goodrich-Blair H."/>
            <person name="Stock S.P."/>
            <person name="Adams B.J."/>
            <person name="Sternberg P.W."/>
            <person name="Mortazavi A."/>
        </authorList>
    </citation>
    <scope>NUCLEOTIDE SEQUENCE [LARGE SCALE GENOMIC DNA]</scope>
    <source>
        <strain evidence="1 2">ALL</strain>
    </source>
</reference>
<gene>
    <name evidence="1" type="ORF">L596_018530</name>
</gene>
<dbReference type="Proteomes" id="UP000298663">
    <property type="component" value="Unassembled WGS sequence"/>
</dbReference>
<accession>A0A4U5N5C0</accession>
<dbReference type="AlphaFoldDB" id="A0A4U5N5C0"/>
<comment type="caution">
    <text evidence="1">The sequence shown here is derived from an EMBL/GenBank/DDBJ whole genome shotgun (WGS) entry which is preliminary data.</text>
</comment>
<organism evidence="1 2">
    <name type="scientific">Steinernema carpocapsae</name>
    <name type="common">Entomopathogenic nematode</name>
    <dbReference type="NCBI Taxonomy" id="34508"/>
    <lineage>
        <taxon>Eukaryota</taxon>
        <taxon>Metazoa</taxon>
        <taxon>Ecdysozoa</taxon>
        <taxon>Nematoda</taxon>
        <taxon>Chromadorea</taxon>
        <taxon>Rhabditida</taxon>
        <taxon>Tylenchina</taxon>
        <taxon>Panagrolaimomorpha</taxon>
        <taxon>Strongyloidoidea</taxon>
        <taxon>Steinernematidae</taxon>
        <taxon>Steinernema</taxon>
    </lineage>
</organism>
<protein>
    <submittedName>
        <fullName evidence="1">Uncharacterized protein</fullName>
    </submittedName>
</protein>
<dbReference type="EMBL" id="AZBU02000005">
    <property type="protein sequence ID" value="TKR77590.1"/>
    <property type="molecule type" value="Genomic_DNA"/>
</dbReference>